<gene>
    <name evidence="1" type="ORF">M9Y10_044063</name>
</gene>
<dbReference type="EMBL" id="JAPFFF010000008">
    <property type="protein sequence ID" value="KAK8884940.1"/>
    <property type="molecule type" value="Genomic_DNA"/>
</dbReference>
<reference evidence="1 2" key="1">
    <citation type="submission" date="2024-04" db="EMBL/GenBank/DDBJ databases">
        <title>Tritrichomonas musculus Genome.</title>
        <authorList>
            <person name="Alves-Ferreira E."/>
            <person name="Grigg M."/>
            <person name="Lorenzi H."/>
            <person name="Galac M."/>
        </authorList>
    </citation>
    <scope>NUCLEOTIDE SEQUENCE [LARGE SCALE GENOMIC DNA]</scope>
    <source>
        <strain evidence="1 2">EAF2021</strain>
    </source>
</reference>
<accession>A0ABR2K1E3</accession>
<organism evidence="1 2">
    <name type="scientific">Tritrichomonas musculus</name>
    <dbReference type="NCBI Taxonomy" id="1915356"/>
    <lineage>
        <taxon>Eukaryota</taxon>
        <taxon>Metamonada</taxon>
        <taxon>Parabasalia</taxon>
        <taxon>Tritrichomonadida</taxon>
        <taxon>Tritrichomonadidae</taxon>
        <taxon>Tritrichomonas</taxon>
    </lineage>
</organism>
<name>A0ABR2K1E3_9EUKA</name>
<sequence length="88" mass="9577">MLPLAYKDEKKTIATVVKGLTPTKFINVYENATSLSKLTDLGIKKLISAIKYDGSNAMLLASDNVNDVKAKEMANNNLKLDTVATVFV</sequence>
<evidence type="ECO:0000313" key="1">
    <source>
        <dbReference type="EMBL" id="KAK8884940.1"/>
    </source>
</evidence>
<comment type="caution">
    <text evidence="1">The sequence shown here is derived from an EMBL/GenBank/DDBJ whole genome shotgun (WGS) entry which is preliminary data.</text>
</comment>
<evidence type="ECO:0000313" key="2">
    <source>
        <dbReference type="Proteomes" id="UP001470230"/>
    </source>
</evidence>
<dbReference type="Proteomes" id="UP001470230">
    <property type="component" value="Unassembled WGS sequence"/>
</dbReference>
<protein>
    <submittedName>
        <fullName evidence="1">Uncharacterized protein</fullName>
    </submittedName>
</protein>
<keyword evidence="2" id="KW-1185">Reference proteome</keyword>
<proteinExistence type="predicted"/>